<proteinExistence type="predicted"/>
<reference evidence="4 5" key="1">
    <citation type="submission" date="2019-02" db="EMBL/GenBank/DDBJ databases">
        <title>Deep-cultivation of Planctomycetes and their phenomic and genomic characterization uncovers novel biology.</title>
        <authorList>
            <person name="Wiegand S."/>
            <person name="Jogler M."/>
            <person name="Boedeker C."/>
            <person name="Pinto D."/>
            <person name="Vollmers J."/>
            <person name="Rivas-Marin E."/>
            <person name="Kohn T."/>
            <person name="Peeters S.H."/>
            <person name="Heuer A."/>
            <person name="Rast P."/>
            <person name="Oberbeckmann S."/>
            <person name="Bunk B."/>
            <person name="Jeske O."/>
            <person name="Meyerdierks A."/>
            <person name="Storesund J.E."/>
            <person name="Kallscheuer N."/>
            <person name="Luecker S."/>
            <person name="Lage O.M."/>
            <person name="Pohl T."/>
            <person name="Merkel B.J."/>
            <person name="Hornburger P."/>
            <person name="Mueller R.-W."/>
            <person name="Bruemmer F."/>
            <person name="Labrenz M."/>
            <person name="Spormann A.M."/>
            <person name="Op den Camp H."/>
            <person name="Overmann J."/>
            <person name="Amann R."/>
            <person name="Jetten M.S.M."/>
            <person name="Mascher T."/>
            <person name="Medema M.H."/>
            <person name="Devos D.P."/>
            <person name="Kaster A.-K."/>
            <person name="Ovreas L."/>
            <person name="Rohde M."/>
            <person name="Galperin M.Y."/>
            <person name="Jogler C."/>
        </authorList>
    </citation>
    <scope>NUCLEOTIDE SEQUENCE [LARGE SCALE GENOMIC DNA]</scope>
    <source>
        <strain evidence="4 5">Mal48</strain>
    </source>
</reference>
<dbReference type="KEGG" id="tpol:Mal48_23450"/>
<dbReference type="InterPro" id="IPR024163">
    <property type="entry name" value="Aerotolerance_reg_N"/>
</dbReference>
<sequence>MFTHPWAIFIGIFASGLPVLIHWLTRPRPVRLPVSTLRFIRGAVQQRRARYRLRDILVLLMRTAAILLLAFAIARPLMNKKVVAAADEAPANIVRVVLLDCSQSMAARSGGIAHFERARPLALDSVKFQNSMKANLLLAAASPSPVFAGPTTNLRALREALQKSTVRPEQLRVQPALNLAGEMLAQSGAGAKLELVIYSDFQRANWTSADFSVLPQECDIQLKTVTNEKDVPNLAILNVSPGGRVQTGQETQFTVEIANYSSTPRHTRVELSLGSVVFPFEGHVPARAKSTLGGRVPTPGSGWQIGEAKIVGQNDSLPNDDVRAIATEVHPQPRVSYLTREERNKVASSAYFLERSVEATGVASTLQNSNWIDAADPDVDLLRSSDVVLIVRPGRLSRQTIAVLAAMVQRGVSLLYVATDPLDASNLKDLAEALGATARMPVEFAPLSSDRSGSRRFLTDVDRRRSPFSAFGDELAAALKSLQFEGGLISRPLADGLKEDIRGTLSDQSAFLTITSTGRGKLAVLNVDLERSNLARTPILVPLIGELISEELASGQQIKQTFPCGEPFTLTLAVGEERIEDLQLIGPGGSEITDPEIRGKLNATPTGIAWEVPKAGPPGVYQVLLEKRPVAAIATSIPAVESDLRMIPGNVFKERLSGGRQLTYQAGSSLTNEEQDTLWVWLAAGTLFCMMGELFTLKIFRT</sequence>
<dbReference type="EMBL" id="CP036267">
    <property type="protein sequence ID" value="QDT33093.1"/>
    <property type="molecule type" value="Genomic_DNA"/>
</dbReference>
<evidence type="ECO:0008006" key="6">
    <source>
        <dbReference type="Google" id="ProtNLM"/>
    </source>
</evidence>
<keyword evidence="5" id="KW-1185">Reference proteome</keyword>
<keyword evidence="1" id="KW-0812">Transmembrane</keyword>
<dbReference type="InterPro" id="IPR011933">
    <property type="entry name" value="Double_TM_dom"/>
</dbReference>
<dbReference type="RefSeq" id="WP_145198869.1">
    <property type="nucleotide sequence ID" value="NZ_CP036267.1"/>
</dbReference>
<evidence type="ECO:0000313" key="5">
    <source>
        <dbReference type="Proteomes" id="UP000315724"/>
    </source>
</evidence>
<protein>
    <recommendedName>
        <fullName evidence="6">Aerotolerance regulator N-terminal domain-containing protein</fullName>
    </recommendedName>
</protein>
<dbReference type="AlphaFoldDB" id="A0A517QN79"/>
<keyword evidence="1" id="KW-1133">Transmembrane helix</keyword>
<organism evidence="4 5">
    <name type="scientific">Thalassoglobus polymorphus</name>
    <dbReference type="NCBI Taxonomy" id="2527994"/>
    <lineage>
        <taxon>Bacteria</taxon>
        <taxon>Pseudomonadati</taxon>
        <taxon>Planctomycetota</taxon>
        <taxon>Planctomycetia</taxon>
        <taxon>Planctomycetales</taxon>
        <taxon>Planctomycetaceae</taxon>
        <taxon>Thalassoglobus</taxon>
    </lineage>
</organism>
<feature type="domain" description="VWFA" evidence="3">
    <location>
        <begin position="96"/>
        <end position="201"/>
    </location>
</feature>
<evidence type="ECO:0000259" key="2">
    <source>
        <dbReference type="Pfam" id="PF07584"/>
    </source>
</evidence>
<name>A0A517QN79_9PLAN</name>
<dbReference type="Proteomes" id="UP000315724">
    <property type="component" value="Chromosome"/>
</dbReference>
<dbReference type="PANTHER" id="PTHR37464:SF1">
    <property type="entry name" value="BLL2463 PROTEIN"/>
    <property type="match status" value="1"/>
</dbReference>
<gene>
    <name evidence="4" type="ORF">Mal48_23450</name>
</gene>
<feature type="domain" description="Aerotolerance regulator N-terminal" evidence="2">
    <location>
        <begin position="1"/>
        <end position="76"/>
    </location>
</feature>
<evidence type="ECO:0000259" key="3">
    <source>
        <dbReference type="Pfam" id="PF13519"/>
    </source>
</evidence>
<dbReference type="InterPro" id="IPR002035">
    <property type="entry name" value="VWF_A"/>
</dbReference>
<feature type="transmembrane region" description="Helical" evidence="1">
    <location>
        <begin position="56"/>
        <end position="74"/>
    </location>
</feature>
<dbReference type="PANTHER" id="PTHR37464">
    <property type="entry name" value="BLL2463 PROTEIN"/>
    <property type="match status" value="1"/>
</dbReference>
<dbReference type="Pfam" id="PF07584">
    <property type="entry name" value="BatA"/>
    <property type="match status" value="1"/>
</dbReference>
<evidence type="ECO:0000313" key="4">
    <source>
        <dbReference type="EMBL" id="QDT33093.1"/>
    </source>
</evidence>
<feature type="transmembrane region" description="Helical" evidence="1">
    <location>
        <begin position="678"/>
        <end position="700"/>
    </location>
</feature>
<dbReference type="OrthoDB" id="251753at2"/>
<feature type="transmembrane region" description="Helical" evidence="1">
    <location>
        <begin position="6"/>
        <end position="25"/>
    </location>
</feature>
<dbReference type="Pfam" id="PF13519">
    <property type="entry name" value="VWA_2"/>
    <property type="match status" value="1"/>
</dbReference>
<accession>A0A517QN79</accession>
<dbReference type="NCBIfam" id="TIGR02226">
    <property type="entry name" value="two_anch"/>
    <property type="match status" value="1"/>
</dbReference>
<evidence type="ECO:0000256" key="1">
    <source>
        <dbReference type="SAM" id="Phobius"/>
    </source>
</evidence>
<keyword evidence="1" id="KW-0472">Membrane</keyword>